<dbReference type="Pfam" id="PF07411">
    <property type="entry name" value="DUF1508"/>
    <property type="match status" value="1"/>
</dbReference>
<protein>
    <recommendedName>
        <fullName evidence="1">DUF1508 domain-containing protein</fullName>
    </recommendedName>
</protein>
<sequence>MGPKFEVYMDIAGGYRWRLKARNGEIVAISESYVSKYGATRSAELVRSLAGIAMIVDITR</sequence>
<evidence type="ECO:0000313" key="2">
    <source>
        <dbReference type="EMBL" id="OHA73488.1"/>
    </source>
</evidence>
<accession>A0A1G2RLX1</accession>
<name>A0A1G2RLX1_9BACT</name>
<dbReference type="Proteomes" id="UP000176917">
    <property type="component" value="Unassembled WGS sequence"/>
</dbReference>
<dbReference type="SUPFAM" id="SSF160113">
    <property type="entry name" value="YegP-like"/>
    <property type="match status" value="1"/>
</dbReference>
<feature type="domain" description="DUF1508" evidence="1">
    <location>
        <begin position="12"/>
        <end position="57"/>
    </location>
</feature>
<proteinExistence type="predicted"/>
<dbReference type="AlphaFoldDB" id="A0A1G2RLX1"/>
<dbReference type="STRING" id="1802461.A3B24_03180"/>
<dbReference type="InterPro" id="IPR010879">
    <property type="entry name" value="DUF1508"/>
</dbReference>
<organism evidence="2 3">
    <name type="scientific">Candidatus Wildermuthbacteria bacterium RIFCSPLOWO2_01_FULL_48_16</name>
    <dbReference type="NCBI Taxonomy" id="1802461"/>
    <lineage>
        <taxon>Bacteria</taxon>
        <taxon>Candidatus Wildermuthiibacteriota</taxon>
    </lineage>
</organism>
<evidence type="ECO:0000313" key="3">
    <source>
        <dbReference type="Proteomes" id="UP000176917"/>
    </source>
</evidence>
<evidence type="ECO:0000259" key="1">
    <source>
        <dbReference type="Pfam" id="PF07411"/>
    </source>
</evidence>
<dbReference type="Gene3D" id="3.30.160.160">
    <property type="entry name" value="YegP-like"/>
    <property type="match status" value="1"/>
</dbReference>
<dbReference type="InterPro" id="IPR036913">
    <property type="entry name" value="YegP-like_sf"/>
</dbReference>
<gene>
    <name evidence="2" type="ORF">A3B24_03180</name>
</gene>
<reference evidence="2 3" key="1">
    <citation type="journal article" date="2016" name="Nat. Commun.">
        <title>Thousands of microbial genomes shed light on interconnected biogeochemical processes in an aquifer system.</title>
        <authorList>
            <person name="Anantharaman K."/>
            <person name="Brown C.T."/>
            <person name="Hug L.A."/>
            <person name="Sharon I."/>
            <person name="Castelle C.J."/>
            <person name="Probst A.J."/>
            <person name="Thomas B.C."/>
            <person name="Singh A."/>
            <person name="Wilkins M.J."/>
            <person name="Karaoz U."/>
            <person name="Brodie E.L."/>
            <person name="Williams K.H."/>
            <person name="Hubbard S.S."/>
            <person name="Banfield J.F."/>
        </authorList>
    </citation>
    <scope>NUCLEOTIDE SEQUENCE [LARGE SCALE GENOMIC DNA]</scope>
</reference>
<comment type="caution">
    <text evidence="2">The sequence shown here is derived from an EMBL/GenBank/DDBJ whole genome shotgun (WGS) entry which is preliminary data.</text>
</comment>
<dbReference type="EMBL" id="MHUG01000011">
    <property type="protein sequence ID" value="OHA73488.1"/>
    <property type="molecule type" value="Genomic_DNA"/>
</dbReference>